<dbReference type="InterPro" id="IPR002347">
    <property type="entry name" value="SDR_fam"/>
</dbReference>
<dbReference type="Proteomes" id="UP000629468">
    <property type="component" value="Unassembled WGS sequence"/>
</dbReference>
<evidence type="ECO:0000313" key="2">
    <source>
        <dbReference type="Proteomes" id="UP000629468"/>
    </source>
</evidence>
<gene>
    <name evidence="1" type="ORF">Agabi119p4_10128</name>
</gene>
<reference evidence="1 2" key="1">
    <citation type="journal article" name="Sci. Rep.">
        <title>Telomere-to-telomere assembled and centromere annotated genomes of the two main subspecies of the button mushroom Agaricus bisporus reveal especially polymorphic chromosome ends.</title>
        <authorList>
            <person name="Sonnenberg A.S.M."/>
            <person name="Sedaghat-Telgerd N."/>
            <person name="Lavrijssen B."/>
            <person name="Ohm R.A."/>
            <person name="Hendrickx P.M."/>
            <person name="Scholtmeijer K."/>
            <person name="Baars J.J.P."/>
            <person name="van Peer A."/>
        </authorList>
    </citation>
    <scope>NUCLEOTIDE SEQUENCE [LARGE SCALE GENOMIC DNA]</scope>
    <source>
        <strain evidence="1 2">H119_p4</strain>
    </source>
</reference>
<dbReference type="PANTHER" id="PTHR43431:SF7">
    <property type="entry name" value="OXIDOREDUCTASE, SHORT CHAIN DEHYDROGENASE_REDUCTASE FAMILY (AFU_ORTHOLOGUE AFUA_5G14000)"/>
    <property type="match status" value="1"/>
</dbReference>
<dbReference type="PRINTS" id="PR00081">
    <property type="entry name" value="GDHRDH"/>
</dbReference>
<dbReference type="InterPro" id="IPR036291">
    <property type="entry name" value="NAD(P)-bd_dom_sf"/>
</dbReference>
<dbReference type="SUPFAM" id="SSF51735">
    <property type="entry name" value="NAD(P)-binding Rossmann-fold domains"/>
    <property type="match status" value="1"/>
</dbReference>
<accession>A0A8H7EW43</accession>
<dbReference type="Gene3D" id="3.40.50.720">
    <property type="entry name" value="NAD(P)-binding Rossmann-like Domain"/>
    <property type="match status" value="1"/>
</dbReference>
<protein>
    <recommendedName>
        <fullName evidence="3">NAD(P)-binding protein</fullName>
    </recommendedName>
</protein>
<sequence>MTTPKSVIVVAGVGNGRGTGAAAARLFAKEGYAVAIVARGADAINNLSDEINKAGGEAAAFHLNSYSYDDVTAAWTSIKQKFSRSSYEIRAAIWNVGHSAFKKFMDITPQDIVETAEANMNGAFAFSKQAIIAFQENTIEKESGAKGTLIFTGATASLRGNVTTSIFAAGKFALRALSQSLNKAYGKENIHVAHAVIDGAIDTDRLPNDPEAVRLGPDSIAKSYMYLVKQDIFAWSWELDLRPAHEKW</sequence>
<organism evidence="1 2">
    <name type="scientific">Agaricus bisporus var. burnettii</name>
    <dbReference type="NCBI Taxonomy" id="192524"/>
    <lineage>
        <taxon>Eukaryota</taxon>
        <taxon>Fungi</taxon>
        <taxon>Dikarya</taxon>
        <taxon>Basidiomycota</taxon>
        <taxon>Agaricomycotina</taxon>
        <taxon>Agaricomycetes</taxon>
        <taxon>Agaricomycetidae</taxon>
        <taxon>Agaricales</taxon>
        <taxon>Agaricineae</taxon>
        <taxon>Agaricaceae</taxon>
        <taxon>Agaricus</taxon>
    </lineage>
</organism>
<dbReference type="PANTHER" id="PTHR43431">
    <property type="entry name" value="OXIDOREDUCTASE, SHORT CHAIN DEHYDROGENASE/REDUCTASE FAMILY (AFU_ORTHOLOGUE AFUA_5G14000)"/>
    <property type="match status" value="1"/>
</dbReference>
<dbReference type="Pfam" id="PF00106">
    <property type="entry name" value="adh_short"/>
    <property type="match status" value="1"/>
</dbReference>
<evidence type="ECO:0008006" key="3">
    <source>
        <dbReference type="Google" id="ProtNLM"/>
    </source>
</evidence>
<dbReference type="AlphaFoldDB" id="A0A8H7EW43"/>
<proteinExistence type="predicted"/>
<comment type="caution">
    <text evidence="1">The sequence shown here is derived from an EMBL/GenBank/DDBJ whole genome shotgun (WGS) entry which is preliminary data.</text>
</comment>
<name>A0A8H7EW43_AGABI</name>
<dbReference type="EMBL" id="JABXXO010000014">
    <property type="protein sequence ID" value="KAF7760719.1"/>
    <property type="molecule type" value="Genomic_DNA"/>
</dbReference>
<evidence type="ECO:0000313" key="1">
    <source>
        <dbReference type="EMBL" id="KAF7760719.1"/>
    </source>
</evidence>